<reference evidence="2 3" key="1">
    <citation type="submission" date="2018-12" db="EMBL/GenBank/DDBJ databases">
        <authorList>
            <person name="Yang E."/>
        </authorList>
    </citation>
    <scope>NUCLEOTIDE SEQUENCE [LARGE SCALE GENOMIC DNA]</scope>
    <source>
        <strain evidence="2 3">SOD</strain>
    </source>
</reference>
<name>A0A430HIQ3_9BURK</name>
<evidence type="ECO:0000256" key="1">
    <source>
        <dbReference type="SAM" id="SignalP"/>
    </source>
</evidence>
<dbReference type="OrthoDB" id="9840313at2"/>
<feature type="chain" id="PRO_5019162881" evidence="1">
    <location>
        <begin position="24"/>
        <end position="169"/>
    </location>
</feature>
<keyword evidence="3" id="KW-1185">Reference proteome</keyword>
<dbReference type="InterPro" id="IPR013424">
    <property type="entry name" value="Ice-binding_C"/>
</dbReference>
<gene>
    <name evidence="2" type="ORF">EJB06_19660</name>
</gene>
<keyword evidence="1" id="KW-0732">Signal</keyword>
<dbReference type="NCBIfam" id="TIGR02595">
    <property type="entry name" value="PEP_CTERM"/>
    <property type="match status" value="1"/>
</dbReference>
<accession>A0A430HIQ3</accession>
<dbReference type="RefSeq" id="WP_126075712.1">
    <property type="nucleotide sequence ID" value="NZ_CP051166.1"/>
</dbReference>
<sequence length="169" mass="17992">MRCHRLFTLLFALTLSWSHHACAAPLTLTPVAYNVTLAPGAGWDAMGTITNLSGNDLLSTEIFLEFSAYPHAVLAPRQRLGGIEFTIGNRTISEVTALFHVDILPEAVGGTRYWLDVFALDVHGNVSEPATYAFLVEAPAVVPEPSTVSLLAAALLAAAGLARHRARGG</sequence>
<evidence type="ECO:0000313" key="3">
    <source>
        <dbReference type="Proteomes" id="UP000278085"/>
    </source>
</evidence>
<dbReference type="AlphaFoldDB" id="A0A430HIQ3"/>
<evidence type="ECO:0000313" key="2">
    <source>
        <dbReference type="EMBL" id="RSZ57369.1"/>
    </source>
</evidence>
<dbReference type="Proteomes" id="UP000278085">
    <property type="component" value="Unassembled WGS sequence"/>
</dbReference>
<dbReference type="EMBL" id="RXLQ01000010">
    <property type="protein sequence ID" value="RSZ57369.1"/>
    <property type="molecule type" value="Genomic_DNA"/>
</dbReference>
<comment type="caution">
    <text evidence="2">The sequence shown here is derived from an EMBL/GenBank/DDBJ whole genome shotgun (WGS) entry which is preliminary data.</text>
</comment>
<proteinExistence type="predicted"/>
<organism evidence="2 3">
    <name type="scientific">Massilia atriviolacea</name>
    <dbReference type="NCBI Taxonomy" id="2495579"/>
    <lineage>
        <taxon>Bacteria</taxon>
        <taxon>Pseudomonadati</taxon>
        <taxon>Pseudomonadota</taxon>
        <taxon>Betaproteobacteria</taxon>
        <taxon>Burkholderiales</taxon>
        <taxon>Oxalobacteraceae</taxon>
        <taxon>Telluria group</taxon>
        <taxon>Massilia</taxon>
    </lineage>
</organism>
<feature type="signal peptide" evidence="1">
    <location>
        <begin position="1"/>
        <end position="23"/>
    </location>
</feature>
<protein>
    <submittedName>
        <fullName evidence="2">PEP-CTERM sorting domain-containing protein</fullName>
    </submittedName>
</protein>